<feature type="transmembrane region" description="Helical" evidence="8">
    <location>
        <begin position="142"/>
        <end position="160"/>
    </location>
</feature>
<keyword evidence="7 8" id="KW-0924">Ammonia transport</keyword>
<proteinExistence type="inferred from homology"/>
<evidence type="ECO:0000313" key="11">
    <source>
        <dbReference type="Proteomes" id="UP000006875"/>
    </source>
</evidence>
<dbReference type="InterPro" id="IPR029020">
    <property type="entry name" value="Ammonium/urea_transptr"/>
</dbReference>
<keyword evidence="4 8" id="KW-0812">Transmembrane</keyword>
<dbReference type="Gene3D" id="1.10.3430.10">
    <property type="entry name" value="Ammonium transporter AmtB like domains"/>
    <property type="match status" value="1"/>
</dbReference>
<dbReference type="HOGENOM" id="CLU_000445_33_1_0"/>
<dbReference type="NCBIfam" id="TIGR00836">
    <property type="entry name" value="amt"/>
    <property type="match status" value="1"/>
</dbReference>
<keyword evidence="5 8" id="KW-1133">Transmembrane helix</keyword>
<dbReference type="GO" id="GO:0005886">
    <property type="term" value="C:plasma membrane"/>
    <property type="evidence" value="ECO:0007669"/>
    <property type="project" value="UniProtKB-SubCell"/>
</dbReference>
<feature type="domain" description="Ammonium transporter AmtB-like" evidence="9">
    <location>
        <begin position="34"/>
        <end position="413"/>
    </location>
</feature>
<dbReference type="AlphaFoldDB" id="E3H8A6"/>
<feature type="transmembrane region" description="Helical" evidence="8">
    <location>
        <begin position="250"/>
        <end position="272"/>
    </location>
</feature>
<sequence length="426" mass="44690">MKKMSFLGKLGVISLICPTLLFASSDIQTNLNIVWLGIAGAMVMFMQVGFIALESGFTRGKNAVNVASKGILDFAVGAILYFSIGYAFMFGEGGFIGTTNFFLTDYISSGDSWGIMVWFFQVMFAGAAATIVSGAVAERVKLSGYVVACALIAGFIYPIFGHWAWSGEGWLAAMNFHDFAGSTVIHSLGGWLALAGAIVVGPRFGKFGKDGKVNAIPGHNIPLATLGTFILWFGWYGFNGGSTLLGDGSIAIVLLNTTLGGAAGALSAMIYSVFKQNKLVDLGMTLNGALAGLVSVTAGADVLHPGFSILIGLVAGILVSVSVPFFDKIGVDDPVGAVSVHGVNGAWGTIAVGLFTAEYSLGTQLIGSVTVFVYAFGIGMIMFKLIDKMMGIRVTANEELMGLDLAEHGYSAYPEFPSHSEVSLFK</sequence>
<dbReference type="GO" id="GO:0008519">
    <property type="term" value="F:ammonium channel activity"/>
    <property type="evidence" value="ECO:0007669"/>
    <property type="project" value="InterPro"/>
</dbReference>
<dbReference type="InterPro" id="IPR001905">
    <property type="entry name" value="Ammonium_transpt"/>
</dbReference>
<comment type="subcellular location">
    <subcellularLocation>
        <location evidence="8">Cell membrane</location>
        <topology evidence="8">Multi-pass membrane protein</topology>
    </subcellularLocation>
    <subcellularLocation>
        <location evidence="1">Membrane</location>
        <topology evidence="1">Multi-pass membrane protein</topology>
    </subcellularLocation>
</comment>
<feature type="transmembrane region" description="Helical" evidence="8">
    <location>
        <begin position="74"/>
        <end position="95"/>
    </location>
</feature>
<evidence type="ECO:0000313" key="10">
    <source>
        <dbReference type="EMBL" id="ADO82673.1"/>
    </source>
</evidence>
<comment type="similarity">
    <text evidence="2 8">Belongs to the ammonia transporter channel (TC 1.A.11.2) family.</text>
</comment>
<feature type="transmembrane region" description="Helical" evidence="8">
    <location>
        <begin position="221"/>
        <end position="238"/>
    </location>
</feature>
<dbReference type="RefSeq" id="WP_013387343.1">
    <property type="nucleotide sequence ID" value="NC_014632.1"/>
</dbReference>
<evidence type="ECO:0000259" key="9">
    <source>
        <dbReference type="Pfam" id="PF00909"/>
    </source>
</evidence>
<evidence type="ECO:0000256" key="6">
    <source>
        <dbReference type="ARBA" id="ARBA00023136"/>
    </source>
</evidence>
<gene>
    <name evidence="10" type="ordered locus">Ilyop_0887</name>
</gene>
<organism evidence="10 11">
    <name type="scientific">Ilyobacter polytropus (strain ATCC 51220 / DSM 2926 / LMG 16218 / CuHBu1)</name>
    <dbReference type="NCBI Taxonomy" id="572544"/>
    <lineage>
        <taxon>Bacteria</taxon>
        <taxon>Fusobacteriati</taxon>
        <taxon>Fusobacteriota</taxon>
        <taxon>Fusobacteriia</taxon>
        <taxon>Fusobacteriales</taxon>
        <taxon>Fusobacteriaceae</taxon>
        <taxon>Ilyobacter</taxon>
    </lineage>
</organism>
<evidence type="ECO:0000256" key="7">
    <source>
        <dbReference type="ARBA" id="ARBA00023177"/>
    </source>
</evidence>
<keyword evidence="6 8" id="KW-0472">Membrane</keyword>
<dbReference type="EMBL" id="CP002281">
    <property type="protein sequence ID" value="ADO82673.1"/>
    <property type="molecule type" value="Genomic_DNA"/>
</dbReference>
<dbReference type="Proteomes" id="UP000006875">
    <property type="component" value="Chromosome"/>
</dbReference>
<evidence type="ECO:0000256" key="3">
    <source>
        <dbReference type="ARBA" id="ARBA00022448"/>
    </source>
</evidence>
<dbReference type="Pfam" id="PF00909">
    <property type="entry name" value="Ammonium_transp"/>
    <property type="match status" value="1"/>
</dbReference>
<feature type="transmembrane region" description="Helical" evidence="8">
    <location>
        <begin position="180"/>
        <end position="200"/>
    </location>
</feature>
<evidence type="ECO:0000256" key="4">
    <source>
        <dbReference type="ARBA" id="ARBA00022692"/>
    </source>
</evidence>
<evidence type="ECO:0000256" key="8">
    <source>
        <dbReference type="RuleBase" id="RU362002"/>
    </source>
</evidence>
<dbReference type="PROSITE" id="PS01219">
    <property type="entry name" value="AMMONIUM_TRANSP"/>
    <property type="match status" value="1"/>
</dbReference>
<dbReference type="STRING" id="572544.Ilyop_0887"/>
<evidence type="ECO:0000256" key="5">
    <source>
        <dbReference type="ARBA" id="ARBA00022989"/>
    </source>
</evidence>
<protein>
    <recommendedName>
        <fullName evidence="8">Ammonium transporter</fullName>
    </recommendedName>
</protein>
<reference evidence="10 11" key="1">
    <citation type="journal article" date="2010" name="Stand. Genomic Sci.">
        <title>Complete genome sequence of Ilyobacter polytropus type strain (CuHbu1).</title>
        <authorList>
            <person name="Sikorski J."/>
            <person name="Chertkov O."/>
            <person name="Lapidus A."/>
            <person name="Nolan M."/>
            <person name="Lucas S."/>
            <person name="Del Rio T.G."/>
            <person name="Tice H."/>
            <person name="Cheng J.F."/>
            <person name="Tapia R."/>
            <person name="Han C."/>
            <person name="Goodwin L."/>
            <person name="Pitluck S."/>
            <person name="Liolios K."/>
            <person name="Ivanova N."/>
            <person name="Mavromatis K."/>
            <person name="Mikhailova N."/>
            <person name="Pati A."/>
            <person name="Chen A."/>
            <person name="Palaniappan K."/>
            <person name="Land M."/>
            <person name="Hauser L."/>
            <person name="Chang Y.J."/>
            <person name="Jeffries C.D."/>
            <person name="Brambilla E."/>
            <person name="Yasawong M."/>
            <person name="Rohde M."/>
            <person name="Pukall R."/>
            <person name="Spring S."/>
            <person name="Goker M."/>
            <person name="Woyke T."/>
            <person name="Bristow J."/>
            <person name="Eisen J.A."/>
            <person name="Markowitz V."/>
            <person name="Hugenholtz P."/>
            <person name="Kyrpides N.C."/>
            <person name="Klenk H.P."/>
        </authorList>
    </citation>
    <scope>NUCLEOTIDE SEQUENCE [LARGE SCALE GENOMIC DNA]</scope>
    <source>
        <strain evidence="11">ATCC 51220 / DSM 2926 / LMG 16218 / CuHBu1</strain>
    </source>
</reference>
<evidence type="ECO:0000256" key="1">
    <source>
        <dbReference type="ARBA" id="ARBA00004141"/>
    </source>
</evidence>
<dbReference type="PANTHER" id="PTHR11730:SF6">
    <property type="entry name" value="AMMONIUM TRANSPORTER"/>
    <property type="match status" value="1"/>
</dbReference>
<feature type="transmembrane region" description="Helical" evidence="8">
    <location>
        <begin position="279"/>
        <end position="300"/>
    </location>
</feature>
<feature type="transmembrane region" description="Helical" evidence="8">
    <location>
        <begin position="33"/>
        <end position="53"/>
    </location>
</feature>
<feature type="transmembrane region" description="Helical" evidence="8">
    <location>
        <begin position="363"/>
        <end position="383"/>
    </location>
</feature>
<dbReference type="GO" id="GO:0097272">
    <property type="term" value="P:ammonium homeostasis"/>
    <property type="evidence" value="ECO:0007669"/>
    <property type="project" value="TreeGrafter"/>
</dbReference>
<feature type="transmembrane region" description="Helical" evidence="8">
    <location>
        <begin position="306"/>
        <end position="326"/>
    </location>
</feature>
<accession>E3H8A6</accession>
<dbReference type="PANTHER" id="PTHR11730">
    <property type="entry name" value="AMMONIUM TRANSPORTER"/>
    <property type="match status" value="1"/>
</dbReference>
<feature type="transmembrane region" description="Helical" evidence="8">
    <location>
        <begin position="115"/>
        <end position="135"/>
    </location>
</feature>
<name>E3H8A6_ILYPC</name>
<dbReference type="SUPFAM" id="SSF111352">
    <property type="entry name" value="Ammonium transporter"/>
    <property type="match status" value="1"/>
</dbReference>
<dbReference type="InterPro" id="IPR018047">
    <property type="entry name" value="Ammonium_transpt_CS"/>
</dbReference>
<feature type="transmembrane region" description="Helical" evidence="8">
    <location>
        <begin position="338"/>
        <end position="357"/>
    </location>
</feature>
<dbReference type="eggNOG" id="COG0004">
    <property type="taxonomic scope" value="Bacteria"/>
</dbReference>
<evidence type="ECO:0000256" key="2">
    <source>
        <dbReference type="ARBA" id="ARBA00005887"/>
    </source>
</evidence>
<keyword evidence="3 8" id="KW-0813">Transport</keyword>
<dbReference type="InterPro" id="IPR024041">
    <property type="entry name" value="NH4_transpt_AmtB-like_dom"/>
</dbReference>
<dbReference type="KEGG" id="ipo:Ilyop_0887"/>
<keyword evidence="11" id="KW-1185">Reference proteome</keyword>